<dbReference type="InterPro" id="IPR000361">
    <property type="entry name" value="ATAP_core_dom"/>
</dbReference>
<dbReference type="eggNOG" id="KOG1119">
    <property type="taxonomic scope" value="Eukaryota"/>
</dbReference>
<dbReference type="NCBIfam" id="TIGR00049">
    <property type="entry name" value="iron-sulfur cluster assembly accessory protein"/>
    <property type="match status" value="1"/>
</dbReference>
<feature type="domain" description="Core" evidence="10">
    <location>
        <begin position="42"/>
        <end position="140"/>
    </location>
</feature>
<evidence type="ECO:0000256" key="1">
    <source>
        <dbReference type="ARBA" id="ARBA00004173"/>
    </source>
</evidence>
<dbReference type="OMA" id="SFQIHNP"/>
<dbReference type="GO" id="GO:0051539">
    <property type="term" value="F:4 iron, 4 sulfur cluster binding"/>
    <property type="evidence" value="ECO:0007669"/>
    <property type="project" value="TreeGrafter"/>
</dbReference>
<dbReference type="STRING" id="7244.B4LXY2"/>
<proteinExistence type="inferred from homology"/>
<evidence type="ECO:0000256" key="6">
    <source>
        <dbReference type="ARBA" id="ARBA00057540"/>
    </source>
</evidence>
<organism evidence="11 12">
    <name type="scientific">Drosophila virilis</name>
    <name type="common">Fruit fly</name>
    <dbReference type="NCBI Taxonomy" id="7244"/>
    <lineage>
        <taxon>Eukaryota</taxon>
        <taxon>Metazoa</taxon>
        <taxon>Ecdysozoa</taxon>
        <taxon>Arthropoda</taxon>
        <taxon>Hexapoda</taxon>
        <taxon>Insecta</taxon>
        <taxon>Pterygota</taxon>
        <taxon>Neoptera</taxon>
        <taxon>Endopterygota</taxon>
        <taxon>Diptera</taxon>
        <taxon>Brachycera</taxon>
        <taxon>Muscomorpha</taxon>
        <taxon>Ephydroidea</taxon>
        <taxon>Drosophilidae</taxon>
        <taxon>Drosophila</taxon>
    </lineage>
</organism>
<dbReference type="HOGENOM" id="CLU_069054_1_4_1"/>
<dbReference type="GO" id="GO:0005506">
    <property type="term" value="F:iron ion binding"/>
    <property type="evidence" value="ECO:0007669"/>
    <property type="project" value="TreeGrafter"/>
</dbReference>
<dbReference type="InterPro" id="IPR035903">
    <property type="entry name" value="HesB-like_dom_sf"/>
</dbReference>
<evidence type="ECO:0000259" key="10">
    <source>
        <dbReference type="Pfam" id="PF01521"/>
    </source>
</evidence>
<dbReference type="GO" id="GO:0120510">
    <property type="term" value="C:mitochondrial [4Fe-4S] assembly complex"/>
    <property type="evidence" value="ECO:0007669"/>
    <property type="project" value="UniProtKB-ARBA"/>
</dbReference>
<keyword evidence="4" id="KW-0408">Iron</keyword>
<evidence type="ECO:0000256" key="2">
    <source>
        <dbReference type="ARBA" id="ARBA00006718"/>
    </source>
</evidence>
<dbReference type="Pfam" id="PF01521">
    <property type="entry name" value="Fe-S_biosyn"/>
    <property type="match status" value="1"/>
</dbReference>
<keyword evidence="3" id="KW-0479">Metal-binding</keyword>
<dbReference type="OrthoDB" id="1938621at2759"/>
<dbReference type="PhylomeDB" id="B4LXY2"/>
<comment type="function">
    <text evidence="6">Involved in the maturation of mitochondrial 4Fe-4S proteins functioning late in the iron-sulfur cluster assembly pathway. May be involved in the binding of an intermediate of Fe/S cluster assembly.</text>
</comment>
<evidence type="ECO:0000256" key="4">
    <source>
        <dbReference type="ARBA" id="ARBA00023004"/>
    </source>
</evidence>
<dbReference type="FunCoup" id="B4LXY2">
    <property type="interactions" value="1042"/>
</dbReference>
<dbReference type="Gene3D" id="2.60.300.12">
    <property type="entry name" value="HesB-like domain"/>
    <property type="match status" value="1"/>
</dbReference>
<gene>
    <name evidence="11" type="primary">Dvir\GJ23401</name>
    <name evidence="11" type="ORF">Dvir_GJ23401</name>
</gene>
<keyword evidence="5" id="KW-0496">Mitochondrion</keyword>
<evidence type="ECO:0000256" key="3">
    <source>
        <dbReference type="ARBA" id="ARBA00022723"/>
    </source>
</evidence>
<evidence type="ECO:0000256" key="5">
    <source>
        <dbReference type="ARBA" id="ARBA00023128"/>
    </source>
</evidence>
<accession>B4LXY2</accession>
<dbReference type="PANTHER" id="PTHR43011">
    <property type="entry name" value="IRON-SULFUR CLUSTER ASSEMBLY 2 HOMOLOG, MITOCHONDRIAL"/>
    <property type="match status" value="1"/>
</dbReference>
<dbReference type="EMBL" id="CH940650">
    <property type="protein sequence ID" value="EDW66848.1"/>
    <property type="molecule type" value="Genomic_DNA"/>
</dbReference>
<dbReference type="GO" id="GO:0051537">
    <property type="term" value="F:2 iron, 2 sulfur cluster binding"/>
    <property type="evidence" value="ECO:0007669"/>
    <property type="project" value="TreeGrafter"/>
</dbReference>
<dbReference type="Proteomes" id="UP000008792">
    <property type="component" value="Unassembled WGS sequence"/>
</dbReference>
<dbReference type="AlphaFoldDB" id="B4LXY2"/>
<comment type="subunit">
    <text evidence="9">Heterotetramer; forms a dimer of dimers with IBA57. Interacts with [2Fe-2S]-ISCA2 forming the heterodimer [2Fe- 2S]-ISCA2-IBA57 complex; [2Fe-2S] cluster binding is absolutely required to promote the complex formation.</text>
</comment>
<sequence>MAFMLRQLARPALQRNLFYSATKLRPAVKDAAAATTTNTQQQLQLSESCLKRLREICNDGSFLRVTVEGGGCSGFQYKFDLDNKLNEDDLQFGEEQAKVVIDTVSLDYCTGATVDYQSELIRAGFRMVANPLAEQGCSCGSSFSVKL</sequence>
<protein>
    <recommendedName>
        <fullName evidence="7">Iron-sulfur cluster assembly 2 homolog, mitochondrial</fullName>
    </recommendedName>
    <alternativeName>
        <fullName evidence="8">HESB-like domain-containing protein 1</fullName>
    </alternativeName>
</protein>
<evidence type="ECO:0000313" key="11">
    <source>
        <dbReference type="EMBL" id="EDW66848.1"/>
    </source>
</evidence>
<dbReference type="InterPro" id="IPR016092">
    <property type="entry name" value="ATAP"/>
</dbReference>
<name>B4LXY2_DROVI</name>
<evidence type="ECO:0000256" key="9">
    <source>
        <dbReference type="ARBA" id="ARBA00093471"/>
    </source>
</evidence>
<evidence type="ECO:0000313" key="12">
    <source>
        <dbReference type="Proteomes" id="UP000008792"/>
    </source>
</evidence>
<evidence type="ECO:0000256" key="8">
    <source>
        <dbReference type="ARBA" id="ARBA00077082"/>
    </source>
</evidence>
<evidence type="ECO:0000256" key="7">
    <source>
        <dbReference type="ARBA" id="ARBA00073313"/>
    </source>
</evidence>
<dbReference type="KEGG" id="dvi:6629526"/>
<keyword evidence="12" id="KW-1185">Reference proteome</keyword>
<comment type="similarity">
    <text evidence="2">Belongs to the HesB/IscA family.</text>
</comment>
<dbReference type="InParanoid" id="B4LXY2"/>
<dbReference type="PANTHER" id="PTHR43011:SF1">
    <property type="entry name" value="IRON-SULFUR CLUSTER ASSEMBLY 2 HOMOLOG, MITOCHONDRIAL"/>
    <property type="match status" value="1"/>
</dbReference>
<dbReference type="GO" id="GO:0016226">
    <property type="term" value="P:iron-sulfur cluster assembly"/>
    <property type="evidence" value="ECO:0007669"/>
    <property type="project" value="InterPro"/>
</dbReference>
<dbReference type="FunFam" id="2.60.300.12:FF:000006">
    <property type="entry name" value="Iron-sulfur cluster assembly 2 mitochondrial"/>
    <property type="match status" value="1"/>
</dbReference>
<comment type="subcellular location">
    <subcellularLocation>
        <location evidence="1">Mitochondrion</location>
    </subcellularLocation>
</comment>
<dbReference type="SUPFAM" id="SSF89360">
    <property type="entry name" value="HesB-like domain"/>
    <property type="match status" value="1"/>
</dbReference>
<reference evidence="11 12" key="1">
    <citation type="journal article" date="2007" name="Nature">
        <title>Evolution of genes and genomes on the Drosophila phylogeny.</title>
        <authorList>
            <consortium name="Drosophila 12 Genomes Consortium"/>
            <person name="Clark A.G."/>
            <person name="Eisen M.B."/>
            <person name="Smith D.R."/>
            <person name="Bergman C.M."/>
            <person name="Oliver B."/>
            <person name="Markow T.A."/>
            <person name="Kaufman T.C."/>
            <person name="Kellis M."/>
            <person name="Gelbart W."/>
            <person name="Iyer V.N."/>
            <person name="Pollard D.A."/>
            <person name="Sackton T.B."/>
            <person name="Larracuente A.M."/>
            <person name="Singh N.D."/>
            <person name="Abad J.P."/>
            <person name="Abt D.N."/>
            <person name="Adryan B."/>
            <person name="Aguade M."/>
            <person name="Akashi H."/>
            <person name="Anderson W.W."/>
            <person name="Aquadro C.F."/>
            <person name="Ardell D.H."/>
            <person name="Arguello R."/>
            <person name="Artieri C.G."/>
            <person name="Barbash D.A."/>
            <person name="Barker D."/>
            <person name="Barsanti P."/>
            <person name="Batterham P."/>
            <person name="Batzoglou S."/>
            <person name="Begun D."/>
            <person name="Bhutkar A."/>
            <person name="Blanco E."/>
            <person name="Bosak S.A."/>
            <person name="Bradley R.K."/>
            <person name="Brand A.D."/>
            <person name="Brent M.R."/>
            <person name="Brooks A.N."/>
            <person name="Brown R.H."/>
            <person name="Butlin R.K."/>
            <person name="Caggese C."/>
            <person name="Calvi B.R."/>
            <person name="Bernardo de Carvalho A."/>
            <person name="Caspi A."/>
            <person name="Castrezana S."/>
            <person name="Celniker S.E."/>
            <person name="Chang J.L."/>
            <person name="Chapple C."/>
            <person name="Chatterji S."/>
            <person name="Chinwalla A."/>
            <person name="Civetta A."/>
            <person name="Clifton S.W."/>
            <person name="Comeron J.M."/>
            <person name="Costello J.C."/>
            <person name="Coyne J.A."/>
            <person name="Daub J."/>
            <person name="David R.G."/>
            <person name="Delcher A.L."/>
            <person name="Delehaunty K."/>
            <person name="Do C.B."/>
            <person name="Ebling H."/>
            <person name="Edwards K."/>
            <person name="Eickbush T."/>
            <person name="Evans J.D."/>
            <person name="Filipski A."/>
            <person name="Findeiss S."/>
            <person name="Freyhult E."/>
            <person name="Fulton L."/>
            <person name="Fulton R."/>
            <person name="Garcia A.C."/>
            <person name="Gardiner A."/>
            <person name="Garfield D.A."/>
            <person name="Garvin B.E."/>
            <person name="Gibson G."/>
            <person name="Gilbert D."/>
            <person name="Gnerre S."/>
            <person name="Godfrey J."/>
            <person name="Good R."/>
            <person name="Gotea V."/>
            <person name="Gravely B."/>
            <person name="Greenberg A.J."/>
            <person name="Griffiths-Jones S."/>
            <person name="Gross S."/>
            <person name="Guigo R."/>
            <person name="Gustafson E.A."/>
            <person name="Haerty W."/>
            <person name="Hahn M.W."/>
            <person name="Halligan D.L."/>
            <person name="Halpern A.L."/>
            <person name="Halter G.M."/>
            <person name="Han M.V."/>
            <person name="Heger A."/>
            <person name="Hillier L."/>
            <person name="Hinrichs A.S."/>
            <person name="Holmes I."/>
            <person name="Hoskins R.A."/>
            <person name="Hubisz M.J."/>
            <person name="Hultmark D."/>
            <person name="Huntley M.A."/>
            <person name="Jaffe D.B."/>
            <person name="Jagadeeshan S."/>
            <person name="Jeck W.R."/>
            <person name="Johnson J."/>
            <person name="Jones C.D."/>
            <person name="Jordan W.C."/>
            <person name="Karpen G.H."/>
            <person name="Kataoka E."/>
            <person name="Keightley P.D."/>
            <person name="Kheradpour P."/>
            <person name="Kirkness E.F."/>
            <person name="Koerich L.B."/>
            <person name="Kristiansen K."/>
            <person name="Kudrna D."/>
            <person name="Kulathinal R.J."/>
            <person name="Kumar S."/>
            <person name="Kwok R."/>
            <person name="Lander E."/>
            <person name="Langley C.H."/>
            <person name="Lapoint R."/>
            <person name="Lazzaro B.P."/>
            <person name="Lee S.J."/>
            <person name="Levesque L."/>
            <person name="Li R."/>
            <person name="Lin C.F."/>
            <person name="Lin M.F."/>
            <person name="Lindblad-Toh K."/>
            <person name="Llopart A."/>
            <person name="Long M."/>
            <person name="Low L."/>
            <person name="Lozovsky E."/>
            <person name="Lu J."/>
            <person name="Luo M."/>
            <person name="Machado C.A."/>
            <person name="Makalowski W."/>
            <person name="Marzo M."/>
            <person name="Matsuda M."/>
            <person name="Matzkin L."/>
            <person name="McAllister B."/>
            <person name="McBride C.S."/>
            <person name="McKernan B."/>
            <person name="McKernan K."/>
            <person name="Mendez-Lago M."/>
            <person name="Minx P."/>
            <person name="Mollenhauer M.U."/>
            <person name="Montooth K."/>
            <person name="Mount S.M."/>
            <person name="Mu X."/>
            <person name="Myers E."/>
            <person name="Negre B."/>
            <person name="Newfeld S."/>
            <person name="Nielsen R."/>
            <person name="Noor M.A."/>
            <person name="O'Grady P."/>
            <person name="Pachter L."/>
            <person name="Papaceit M."/>
            <person name="Parisi M.J."/>
            <person name="Parisi M."/>
            <person name="Parts L."/>
            <person name="Pedersen J.S."/>
            <person name="Pesole G."/>
            <person name="Phillippy A.M."/>
            <person name="Ponting C.P."/>
            <person name="Pop M."/>
            <person name="Porcelli D."/>
            <person name="Powell J.R."/>
            <person name="Prohaska S."/>
            <person name="Pruitt K."/>
            <person name="Puig M."/>
            <person name="Quesneville H."/>
            <person name="Ram K.R."/>
            <person name="Rand D."/>
            <person name="Rasmussen M.D."/>
            <person name="Reed L.K."/>
            <person name="Reenan R."/>
            <person name="Reily A."/>
            <person name="Remington K.A."/>
            <person name="Rieger T.T."/>
            <person name="Ritchie M.G."/>
            <person name="Robin C."/>
            <person name="Rogers Y.H."/>
            <person name="Rohde C."/>
            <person name="Rozas J."/>
            <person name="Rubenfield M.J."/>
            <person name="Ruiz A."/>
            <person name="Russo S."/>
            <person name="Salzberg S.L."/>
            <person name="Sanchez-Gracia A."/>
            <person name="Saranga D.J."/>
            <person name="Sato H."/>
            <person name="Schaeffer S.W."/>
            <person name="Schatz M.C."/>
            <person name="Schlenke T."/>
            <person name="Schwartz R."/>
            <person name="Segarra C."/>
            <person name="Singh R.S."/>
            <person name="Sirot L."/>
            <person name="Sirota M."/>
            <person name="Sisneros N.B."/>
            <person name="Smith C.D."/>
            <person name="Smith T.F."/>
            <person name="Spieth J."/>
            <person name="Stage D.E."/>
            <person name="Stark A."/>
            <person name="Stephan W."/>
            <person name="Strausberg R.L."/>
            <person name="Strempel S."/>
            <person name="Sturgill D."/>
            <person name="Sutton G."/>
            <person name="Sutton G.G."/>
            <person name="Tao W."/>
            <person name="Teichmann S."/>
            <person name="Tobari Y.N."/>
            <person name="Tomimura Y."/>
            <person name="Tsolas J.M."/>
            <person name="Valente V.L."/>
            <person name="Venter E."/>
            <person name="Venter J.C."/>
            <person name="Vicario S."/>
            <person name="Vieira F.G."/>
            <person name="Vilella A.J."/>
            <person name="Villasante A."/>
            <person name="Walenz B."/>
            <person name="Wang J."/>
            <person name="Wasserman M."/>
            <person name="Watts T."/>
            <person name="Wilson D."/>
            <person name="Wilson R.K."/>
            <person name="Wing R.A."/>
            <person name="Wolfner M.F."/>
            <person name="Wong A."/>
            <person name="Wong G.K."/>
            <person name="Wu C.I."/>
            <person name="Wu G."/>
            <person name="Yamamoto D."/>
            <person name="Yang H.P."/>
            <person name="Yang S.P."/>
            <person name="Yorke J.A."/>
            <person name="Yoshida K."/>
            <person name="Zdobnov E."/>
            <person name="Zhang P."/>
            <person name="Zhang Y."/>
            <person name="Zimin A.V."/>
            <person name="Baldwin J."/>
            <person name="Abdouelleil A."/>
            <person name="Abdulkadir J."/>
            <person name="Abebe A."/>
            <person name="Abera B."/>
            <person name="Abreu J."/>
            <person name="Acer S.C."/>
            <person name="Aftuck L."/>
            <person name="Alexander A."/>
            <person name="An P."/>
            <person name="Anderson E."/>
            <person name="Anderson S."/>
            <person name="Arachi H."/>
            <person name="Azer M."/>
            <person name="Bachantsang P."/>
            <person name="Barry A."/>
            <person name="Bayul T."/>
            <person name="Berlin A."/>
            <person name="Bessette D."/>
            <person name="Bloom T."/>
            <person name="Blye J."/>
            <person name="Boguslavskiy L."/>
            <person name="Bonnet C."/>
            <person name="Boukhgalter B."/>
            <person name="Bourzgui I."/>
            <person name="Brown A."/>
            <person name="Cahill P."/>
            <person name="Channer S."/>
            <person name="Cheshatsang Y."/>
            <person name="Chuda L."/>
            <person name="Citroen M."/>
            <person name="Collymore A."/>
            <person name="Cooke P."/>
            <person name="Costello M."/>
            <person name="D'Aco K."/>
            <person name="Daza R."/>
            <person name="De Haan G."/>
            <person name="DeGray S."/>
            <person name="DeMaso C."/>
            <person name="Dhargay N."/>
            <person name="Dooley K."/>
            <person name="Dooley E."/>
            <person name="Doricent M."/>
            <person name="Dorje P."/>
            <person name="Dorjee K."/>
            <person name="Dupes A."/>
            <person name="Elong R."/>
            <person name="Falk J."/>
            <person name="Farina A."/>
            <person name="Faro S."/>
            <person name="Ferguson D."/>
            <person name="Fisher S."/>
            <person name="Foley C.D."/>
            <person name="Franke A."/>
            <person name="Friedrich D."/>
            <person name="Gadbois L."/>
            <person name="Gearin G."/>
            <person name="Gearin C.R."/>
            <person name="Giannoukos G."/>
            <person name="Goode T."/>
            <person name="Graham J."/>
            <person name="Grandbois E."/>
            <person name="Grewal S."/>
            <person name="Gyaltsen K."/>
            <person name="Hafez N."/>
            <person name="Hagos B."/>
            <person name="Hall J."/>
            <person name="Henson C."/>
            <person name="Hollinger A."/>
            <person name="Honan T."/>
            <person name="Huard M.D."/>
            <person name="Hughes L."/>
            <person name="Hurhula B."/>
            <person name="Husby M.E."/>
            <person name="Kamat A."/>
            <person name="Kanga B."/>
            <person name="Kashin S."/>
            <person name="Khazanovich D."/>
            <person name="Kisner P."/>
            <person name="Lance K."/>
            <person name="Lara M."/>
            <person name="Lee W."/>
            <person name="Lennon N."/>
            <person name="Letendre F."/>
            <person name="LeVine R."/>
            <person name="Lipovsky A."/>
            <person name="Liu X."/>
            <person name="Liu J."/>
            <person name="Liu S."/>
            <person name="Lokyitsang T."/>
            <person name="Lokyitsang Y."/>
            <person name="Lubonja R."/>
            <person name="Lui A."/>
            <person name="MacDonald P."/>
            <person name="Magnisalis V."/>
            <person name="Maru K."/>
            <person name="Matthews C."/>
            <person name="McCusker W."/>
            <person name="McDonough S."/>
            <person name="Mehta T."/>
            <person name="Meldrim J."/>
            <person name="Meneus L."/>
            <person name="Mihai O."/>
            <person name="Mihalev A."/>
            <person name="Mihova T."/>
            <person name="Mittelman R."/>
            <person name="Mlenga V."/>
            <person name="Montmayeur A."/>
            <person name="Mulrain L."/>
            <person name="Navidi A."/>
            <person name="Naylor J."/>
            <person name="Negash T."/>
            <person name="Nguyen T."/>
            <person name="Nguyen N."/>
            <person name="Nicol R."/>
            <person name="Norbu C."/>
            <person name="Norbu N."/>
            <person name="Novod N."/>
            <person name="O'Neill B."/>
            <person name="Osman S."/>
            <person name="Markiewicz E."/>
            <person name="Oyono O.L."/>
            <person name="Patti C."/>
            <person name="Phunkhang P."/>
            <person name="Pierre F."/>
            <person name="Priest M."/>
            <person name="Raghuraman S."/>
            <person name="Rege F."/>
            <person name="Reyes R."/>
            <person name="Rise C."/>
            <person name="Rogov P."/>
            <person name="Ross K."/>
            <person name="Ryan E."/>
            <person name="Settipalli S."/>
            <person name="Shea T."/>
            <person name="Sherpa N."/>
            <person name="Shi L."/>
            <person name="Shih D."/>
            <person name="Sparrow T."/>
            <person name="Spaulding J."/>
            <person name="Stalker J."/>
            <person name="Stange-Thomann N."/>
            <person name="Stavropoulos S."/>
            <person name="Stone C."/>
            <person name="Strader C."/>
            <person name="Tesfaye S."/>
            <person name="Thomson T."/>
            <person name="Thoulutsang Y."/>
            <person name="Thoulutsang D."/>
            <person name="Topham K."/>
            <person name="Topping I."/>
            <person name="Tsamla T."/>
            <person name="Vassiliev H."/>
            <person name="Vo A."/>
            <person name="Wangchuk T."/>
            <person name="Wangdi T."/>
            <person name="Weiand M."/>
            <person name="Wilkinson J."/>
            <person name="Wilson A."/>
            <person name="Yadav S."/>
            <person name="Young G."/>
            <person name="Yu Q."/>
            <person name="Zembek L."/>
            <person name="Zhong D."/>
            <person name="Zimmer A."/>
            <person name="Zwirko Z."/>
            <person name="Jaffe D.B."/>
            <person name="Alvarez P."/>
            <person name="Brockman W."/>
            <person name="Butler J."/>
            <person name="Chin C."/>
            <person name="Gnerre S."/>
            <person name="Grabherr M."/>
            <person name="Kleber M."/>
            <person name="Mauceli E."/>
            <person name="MacCallum I."/>
        </authorList>
    </citation>
    <scope>NUCLEOTIDE SEQUENCE [LARGE SCALE GENOMIC DNA]</scope>
    <source>
        <strain evidence="12">Tucson 15010-1051.87</strain>
    </source>
</reference>